<dbReference type="EMBL" id="CALSDN010000005">
    <property type="protein sequence ID" value="CAH6721339.1"/>
    <property type="molecule type" value="Genomic_DNA"/>
</dbReference>
<keyword evidence="2" id="KW-1185">Reference proteome</keyword>
<sequence length="243" mass="28028">MKLNRDITVNKTDLRANAKNMFKRNNNSYNRNRNNKRLKVPDDPRLDIVQQIYPNPQTVIKRENVLVINLPDGMSRSISNKTGYDKKSQNFTWTIQWIFEGQDLKKDFISYRISENLKLVDAFPVNVLHVELKKEDLKFYLENVITINDKYIQLNGDTSISECLKDTIVLEYPTIHVRLDEIESITLNKAYQMTNDSSESDSDSDSSSDDISDESNDSDESDDNDSDSDGPPEEHLSKDPNQV</sequence>
<reference evidence="1" key="1">
    <citation type="submission" date="2022-06" db="EMBL/GenBank/DDBJ databases">
        <authorList>
            <person name="Legras J.-L."/>
            <person name="Devillers H."/>
            <person name="Grondin C."/>
        </authorList>
    </citation>
    <scope>NUCLEOTIDE SEQUENCE</scope>
    <source>
        <strain evidence="1">CLIB 1444</strain>
    </source>
</reference>
<comment type="caution">
    <text evidence="1">The sequence shown here is derived from an EMBL/GenBank/DDBJ whole genome shotgun (WGS) entry which is preliminary data.</text>
</comment>
<proteinExistence type="predicted"/>
<dbReference type="Proteomes" id="UP001152531">
    <property type="component" value="Unassembled WGS sequence"/>
</dbReference>
<evidence type="ECO:0000313" key="2">
    <source>
        <dbReference type="Proteomes" id="UP001152531"/>
    </source>
</evidence>
<accession>A0ACA9Y9H1</accession>
<protein>
    <submittedName>
        <fullName evidence="1">Uncharacterized protein</fullName>
    </submittedName>
</protein>
<name>A0ACA9Y9H1_9ASCO</name>
<evidence type="ECO:0000313" key="1">
    <source>
        <dbReference type="EMBL" id="CAH6721339.1"/>
    </source>
</evidence>
<organism evidence="1 2">
    <name type="scientific">[Candida] jaroonii</name>
    <dbReference type="NCBI Taxonomy" id="467808"/>
    <lineage>
        <taxon>Eukaryota</taxon>
        <taxon>Fungi</taxon>
        <taxon>Dikarya</taxon>
        <taxon>Ascomycota</taxon>
        <taxon>Saccharomycotina</taxon>
        <taxon>Pichiomycetes</taxon>
        <taxon>Debaryomycetaceae</taxon>
        <taxon>Yamadazyma</taxon>
    </lineage>
</organism>
<gene>
    <name evidence="1" type="ORF">CLIB1444_05S08900</name>
</gene>